<feature type="transmembrane region" description="Helical" evidence="2">
    <location>
        <begin position="261"/>
        <end position="281"/>
    </location>
</feature>
<organism evidence="4">
    <name type="scientific">Pseudomonas solani</name>
    <dbReference type="NCBI Taxonomy" id="2731552"/>
    <lineage>
        <taxon>Bacteria</taxon>
        <taxon>Pseudomonadati</taxon>
        <taxon>Pseudomonadota</taxon>
        <taxon>Gammaproteobacteria</taxon>
        <taxon>Pseudomonadales</taxon>
        <taxon>Pseudomonadaceae</taxon>
        <taxon>Pseudomonas</taxon>
    </lineage>
</organism>
<feature type="transmembrane region" description="Helical" evidence="2">
    <location>
        <begin position="212"/>
        <end position="230"/>
    </location>
</feature>
<keyword evidence="2" id="KW-1133">Transmembrane helix</keyword>
<feature type="region of interest" description="Disordered" evidence="1">
    <location>
        <begin position="186"/>
        <end position="206"/>
    </location>
</feature>
<feature type="region of interest" description="Disordered" evidence="1">
    <location>
        <begin position="295"/>
        <end position="324"/>
    </location>
</feature>
<evidence type="ECO:0000259" key="3">
    <source>
        <dbReference type="Pfam" id="PF19922"/>
    </source>
</evidence>
<dbReference type="Pfam" id="PF19922">
    <property type="entry name" value="bpX6"/>
    <property type="match status" value="1"/>
</dbReference>
<feature type="domain" description="MoxR-vWA-beta-propeller ternary system" evidence="3">
    <location>
        <begin position="8"/>
        <end position="177"/>
    </location>
</feature>
<evidence type="ECO:0000313" key="4">
    <source>
        <dbReference type="EMBL" id="XBY62114.1"/>
    </source>
</evidence>
<protein>
    <submittedName>
        <fullName evidence="4">BpX6 domain-containing protein</fullName>
    </submittedName>
</protein>
<gene>
    <name evidence="4" type="ORF">ABS648_19370</name>
</gene>
<dbReference type="InterPro" id="IPR045547">
    <property type="entry name" value="bpX6"/>
</dbReference>
<feature type="compositionally biased region" description="Low complexity" evidence="1">
    <location>
        <begin position="295"/>
        <end position="311"/>
    </location>
</feature>
<sequence length="993" mass="109848">MNAPDAQVRQPLLKGRHKVAGLWLPADWLGAEERTALLLHHWHADASAWRLADGDLLRFASARPMDCDGLVGWPLLALKNGGLCSAELTAEERATLPAADLWLVRGGRVQALRLAAARRLALEEHIALDGYPLLDTYDCRAILPPPMLEVLPPIKDIHAILDGKVKPPSPERDAFLKSLLQQQAAAGQGTASRPTPRKAPSRAASGKSGISASWAFWLSLFAIMMVGNFIRDAMKQPTNLPPPTLNVAPVVEAPSDGSDTVLIVILVILAVLIAMLFFAALRRFFKGDPQGWTAQPSAPAQAAAQVPAKAPAAPPIKSRATQAPRGPSAWRRFLTSLAITSKFSELLNRRQSAYMRRMLKMFEEGDIAEALRHALPLGGEQGNLGQAFGTPTRRDDLNLGKRTGPGTAISLGEDLEAHLRTLYRQHFEKLDREGRIDEAVFILAELLKARQEALDYLERHLRFRQAADLALAWDMPADSIVRLHCLAGDWRTALQVARRDNAFANAVEMLEKKWPQAAQRLRQDWAEMLVARGDWLEAVDVIWPLPDKQELAAQWLLCAEEAGGGLSAEALVKRAVLLPDTLDAYAARLKSLRDDPTLAGERLALAQALNRVGTVPRTRSNEQLQRLARLVLPPLLEDHARSRVNLSRRDLQSLLNLSQDKLLQADLPPKGLPEQDASPLLQQNPPLQWQAPPAGQRAILDAAPLAEGRTLVALGEAGLAVLDDLGRTLFRFAEPGHRIVLARNRRAALALAPRDQVWRITKLDLVSRKATDLGVLAMDFHAYEFDGTSWTIGNSRSVRVVDVDRAFAVVWHVSDLPGHLLAFQGCAGFEQWLVEDGRGGTELWRYALPTRRLTHRYEVLPSRHEGGFYVPNPDGGLLEVWFRGNEAGEQSLLIHTHGGSREIALPDVSADQVDKTNLKLADGWLLLGTATDTEMTHWRLVNPRTLKTCAELEWPSDTPLQSRSLEHDWRLFDCTGRLLRLDTLTSKLRELRS</sequence>
<dbReference type="EMBL" id="CP158373">
    <property type="protein sequence ID" value="XBY62114.1"/>
    <property type="molecule type" value="Genomic_DNA"/>
</dbReference>
<dbReference type="AlphaFoldDB" id="A0AAU7XVT9"/>
<feature type="region of interest" description="Disordered" evidence="1">
    <location>
        <begin position="382"/>
        <end position="401"/>
    </location>
</feature>
<keyword evidence="2" id="KW-0472">Membrane</keyword>
<evidence type="ECO:0000256" key="1">
    <source>
        <dbReference type="SAM" id="MobiDB-lite"/>
    </source>
</evidence>
<keyword evidence="2" id="KW-0812">Transmembrane</keyword>
<evidence type="ECO:0000256" key="2">
    <source>
        <dbReference type="SAM" id="Phobius"/>
    </source>
</evidence>
<proteinExistence type="predicted"/>
<name>A0AAU7XVT9_9PSED</name>
<dbReference type="RefSeq" id="WP_350446493.1">
    <property type="nucleotide sequence ID" value="NZ_CP158373.1"/>
</dbReference>
<accession>A0AAU7XVT9</accession>
<reference evidence="4" key="1">
    <citation type="submission" date="2023-08" db="EMBL/GenBank/DDBJ databases">
        <title>Increased levels of nutrients transform a symbiont into a lethal pathobiont.</title>
        <authorList>
            <person name="Lachnit T."/>
            <person name="Ulrich L."/>
            <person name="Willmer F.M."/>
            <person name="Hasenbein T."/>
            <person name="Steiner L.X."/>
            <person name="Wolters M."/>
            <person name="Herbst E.M."/>
            <person name="Deines P."/>
        </authorList>
    </citation>
    <scope>NUCLEOTIDE SEQUENCE</scope>
    <source>
        <strain evidence="4">T3</strain>
    </source>
</reference>